<protein>
    <submittedName>
        <fullName evidence="2">Uncharacterized protein</fullName>
    </submittedName>
</protein>
<name>A0ABT7DZD0_9NEIS</name>
<comment type="caution">
    <text evidence="2">The sequence shown here is derived from an EMBL/GenBank/DDBJ whole genome shotgun (WGS) entry which is preliminary data.</text>
</comment>
<dbReference type="Proteomes" id="UP001172778">
    <property type="component" value="Unassembled WGS sequence"/>
</dbReference>
<gene>
    <name evidence="2" type="ORF">PZA18_14960</name>
</gene>
<keyword evidence="3" id="KW-1185">Reference proteome</keyword>
<proteinExistence type="predicted"/>
<accession>A0ABT7DZD0</accession>
<dbReference type="RefSeq" id="WP_284101664.1">
    <property type="nucleotide sequence ID" value="NZ_JARRAF010000018.1"/>
</dbReference>
<dbReference type="EMBL" id="JARRAF010000018">
    <property type="protein sequence ID" value="MDK2125354.1"/>
    <property type="molecule type" value="Genomic_DNA"/>
</dbReference>
<evidence type="ECO:0000313" key="3">
    <source>
        <dbReference type="Proteomes" id="UP001172778"/>
    </source>
</evidence>
<evidence type="ECO:0000256" key="1">
    <source>
        <dbReference type="SAM" id="MobiDB-lite"/>
    </source>
</evidence>
<feature type="region of interest" description="Disordered" evidence="1">
    <location>
        <begin position="1"/>
        <end position="26"/>
    </location>
</feature>
<organism evidence="2 3">
    <name type="scientific">Parachitinimonas caeni</name>
    <dbReference type="NCBI Taxonomy" id="3031301"/>
    <lineage>
        <taxon>Bacteria</taxon>
        <taxon>Pseudomonadati</taxon>
        <taxon>Pseudomonadota</taxon>
        <taxon>Betaproteobacteria</taxon>
        <taxon>Neisseriales</taxon>
        <taxon>Chitinibacteraceae</taxon>
        <taxon>Parachitinimonas</taxon>
    </lineage>
</organism>
<evidence type="ECO:0000313" key="2">
    <source>
        <dbReference type="EMBL" id="MDK2125354.1"/>
    </source>
</evidence>
<feature type="compositionally biased region" description="Polar residues" evidence="1">
    <location>
        <begin position="1"/>
        <end position="16"/>
    </location>
</feature>
<sequence>MTVQPVSTRMSATTAAPSAMPRQNPPAVAAKPAYAVNLSQAGRDRLAAEAMVTSAGSKLEFDTNHGAISLDVERYFTPPGSQAVNLDSLPILLPSRRNIDALSQFVSSKMPDFLAKHGIPKPPASITYDQAGQLQLPADYPHADAFKRALAEDPTMERALRTTAALTSHLVEMNKLLPFHQEYAAAKSQSDADAIVAKYRHLFSSHRHIDTISLNFSPDGQLSIRHDGKTLEEV</sequence>
<reference evidence="2" key="1">
    <citation type="submission" date="2023-03" db="EMBL/GenBank/DDBJ databases">
        <title>Chitinimonas shenzhenensis gen. nov., sp. nov., a novel member of family Burkholderiaceae isolated from activated sludge collected in Shen Zhen, China.</title>
        <authorList>
            <person name="Wang X."/>
        </authorList>
    </citation>
    <scope>NUCLEOTIDE SEQUENCE</scope>
    <source>
        <strain evidence="2">DQS-5</strain>
    </source>
</reference>